<organism evidence="1 2">
    <name type="scientific">Brassica cretica</name>
    <name type="common">Mustard</name>
    <dbReference type="NCBI Taxonomy" id="69181"/>
    <lineage>
        <taxon>Eukaryota</taxon>
        <taxon>Viridiplantae</taxon>
        <taxon>Streptophyta</taxon>
        <taxon>Embryophyta</taxon>
        <taxon>Tracheophyta</taxon>
        <taxon>Spermatophyta</taxon>
        <taxon>Magnoliopsida</taxon>
        <taxon>eudicotyledons</taxon>
        <taxon>Gunneridae</taxon>
        <taxon>Pentapetalae</taxon>
        <taxon>rosids</taxon>
        <taxon>malvids</taxon>
        <taxon>Brassicales</taxon>
        <taxon>Brassicaceae</taxon>
        <taxon>Brassiceae</taxon>
        <taxon>Brassica</taxon>
    </lineage>
</organism>
<reference evidence="1" key="1">
    <citation type="submission" date="2019-12" db="EMBL/GenBank/DDBJ databases">
        <title>Genome sequencing and annotation of Brassica cretica.</title>
        <authorList>
            <person name="Studholme D.J."/>
            <person name="Sarris P."/>
        </authorList>
    </citation>
    <scope>NUCLEOTIDE SEQUENCE</scope>
    <source>
        <strain evidence="1">PFS-109/04</strain>
        <tissue evidence="1">Leaf</tissue>
    </source>
</reference>
<sequence>MSIVFSKRRSSERLEFQRRPFWLDGFFSVKASFHWSSFQPLQFRRRKTILHVLTRVQWLQGNRTRGGRCRLFSSMGSLFGLRAQSFFCLLLRHISRRPSFVFHVVLRTTQPSRAVIVCHGGCDGRNPLRCCTVKLGQQ</sequence>
<dbReference type="Proteomes" id="UP000712600">
    <property type="component" value="Unassembled WGS sequence"/>
</dbReference>
<dbReference type="EMBL" id="QGKX02001521">
    <property type="protein sequence ID" value="KAF3509649.1"/>
    <property type="molecule type" value="Genomic_DNA"/>
</dbReference>
<proteinExistence type="predicted"/>
<evidence type="ECO:0000313" key="2">
    <source>
        <dbReference type="Proteomes" id="UP000712600"/>
    </source>
</evidence>
<protein>
    <submittedName>
        <fullName evidence="1">Uncharacterized protein</fullName>
    </submittedName>
</protein>
<accession>A0A8S9P1Y3</accession>
<name>A0A8S9P1Y3_BRACR</name>
<dbReference type="AlphaFoldDB" id="A0A8S9P1Y3"/>
<gene>
    <name evidence="1" type="ORF">F2Q69_00005007</name>
</gene>
<evidence type="ECO:0000313" key="1">
    <source>
        <dbReference type="EMBL" id="KAF3509649.1"/>
    </source>
</evidence>
<comment type="caution">
    <text evidence="1">The sequence shown here is derived from an EMBL/GenBank/DDBJ whole genome shotgun (WGS) entry which is preliminary data.</text>
</comment>